<dbReference type="Proteomes" id="UP000311919">
    <property type="component" value="Unassembled WGS sequence"/>
</dbReference>
<keyword evidence="1" id="KW-0472">Membrane</keyword>
<accession>A0A4Z2DKW0</accession>
<evidence type="ECO:0000256" key="1">
    <source>
        <dbReference type="SAM" id="Phobius"/>
    </source>
</evidence>
<dbReference type="Gene3D" id="2.60.120.260">
    <property type="entry name" value="Galactose-binding domain-like"/>
    <property type="match status" value="1"/>
</dbReference>
<protein>
    <recommendedName>
        <fullName evidence="2">F5/8 type C domain-containing protein</fullName>
    </recommendedName>
</protein>
<gene>
    <name evidence="3" type="ORF">EWB00_011237</name>
</gene>
<evidence type="ECO:0000313" key="4">
    <source>
        <dbReference type="Proteomes" id="UP000311919"/>
    </source>
</evidence>
<dbReference type="PROSITE" id="PS50022">
    <property type="entry name" value="FA58C_3"/>
    <property type="match status" value="1"/>
</dbReference>
<sequence length="1821" mass="205405">MNYQKVFLIANTAAFMITILIHSVLPENLELIDNQNTCLLKRCNHGVCNQGKCLCDNCWQGEFCEISVSNNIRFTSNIFKFTVTQRDIGIPNIIIGRLTFRHLGNVQFKECEQVYFKLESVHNESLPIYVENSTGFVRLSSLSNYNWSRILYQKIYMTVKLFDSYNKEIDTSQILIFWKYFTTNDQIDDFQKNAILTNSNLHLERFRRSVNPITSMQILVTRSDAANNPLCPTEIIALSVQLGVPAGTTTITVEVFAPTKDSIFYGFVEFIDISYIGVRISPRNFAISIRNTSLENVYEYKNTYTAVNLSNITVVDIPNVVEDYSLTLRFAIGLWNDNSILDGMKFVCKCQASNGVSIITSMTNITSVKNCPVYKPELTILSDFTNIIPGDILLFQAETYFTFETGNYTFSVYTIGQSSTISNFEVILGNGMSYADGYGKREYEDEIIATGVLTKQIDVKINGLRNKNARATYLSKSNRSVKLNAHIQATTFASTRSIVGFRLRYSPADNIFEEIQIPVIADYTSFKNVSNLTFNFSVTPDAAEVEKFTEVFFTLNLPPLSKQIYAVEVGYDNVSLGELCHSTVTKVGSGIKNRIIGMRLHTDFVIQNVIIFRRMAVVNLGVLENPTTSSTNYFIEFKMILRPSVNQAYPTVSMTKINARVFITSMPTKLQTITFSIINNPIPPITVTNSPQVNFYKIEPAQSEPMDTYNAIMYAEITWVEKVIYSPVNITLKVVGSDTKVTEQRFISVGRSLVTVIPSIIDALILDNLGVIKLPSVYVVPSEYKYDNVLLIKYSVRIVGGISFAVKLDVTAGDYTVTRQVNFSPVQAKSPPQLTTNQVPYWAIESVAISRRDTSVVRGAFNLLSFSTVIRPGARQLYKAKIYIIQLLDVVTLMEPKQLYVGGSVCATESLFDVSAITLNLNMGAQYLDSVEGLSSSRKERSMITFLVPLNVNLLASGIVSVSVTLQYGILSTQTFVSLPVIQPELGVPRTYTSYPIDVISFQDRPYELNSVVAPGQTVRIYNKIGLPNTMCTNFMFQFTLSSTLWLIDLLDAQLVSYSDFIWFSTEVNPIVTKYGAQTYNKITMNLGTICVPETYDNQVRIDLFLRPRNNFSTKIVDENITVSIQSILTIGTLTSPLSFPTSTFVFNQAATMKESTVILPSTSSDKYKLLIKNITNGVTFQPNTWTKFTFRLQTPFASYLPNSSIFVGGDNSSAEKESVFTINDVQITLGSNLPLLRLEESKKVYSSTYMKGQIDSLEIHLGNIVNTGILVEPDSNIINENDIAVEVSVRLADSKVCNNGTNVVLPIRVRFGRYEDINQMVGKVLRTGNELLNLQMDFINLDQNMTDLVYYPNNTINLRATIKMMNNSKVECSKQWLNIYHSIAVKSAKLVYSIPSDTVQFNRNQTINDKGFTRFEGNGFYFDNSVDLYLQLLLNEIIHMPNGKTEANLTIIAELVCITYNRNKTPVNLCNNPTMKRIIKKVVVKIKQQILANCEENLGLSNSQIIKPCQITSYVSPYSGYTEEEIRLYSAFGWKPFARPGPFDALRYITILFGQQTNVSRIDINLKSIANQVTMLHLMGTNDGKSFFDFQSVAVSYMNQSFGSIYIKPKFIARGIRIVVAETINENTDVAFTLELYGCRLTLDSRSFDPCNIQDDYQSSSNNLLRSYLYVNGYLFYCDEFPGILKSYLIEKRCFMTYNDADMKWIDMGPYITKILSYISPSNIIFAKGQNHNSVLISNDYGISWNSTNSHTLIKLTRDSNYHINSTAIPWTYTAGYFDRSITGTSCQLYQQSPFQFCFQGIYKLNKMMSDWNRVCSTLP</sequence>
<keyword evidence="1" id="KW-0812">Transmembrane</keyword>
<keyword evidence="4" id="KW-1185">Reference proteome</keyword>
<organism evidence="3 4">
    <name type="scientific">Schistosoma japonicum</name>
    <name type="common">Blood fluke</name>
    <dbReference type="NCBI Taxonomy" id="6182"/>
    <lineage>
        <taxon>Eukaryota</taxon>
        <taxon>Metazoa</taxon>
        <taxon>Spiralia</taxon>
        <taxon>Lophotrochozoa</taxon>
        <taxon>Platyhelminthes</taxon>
        <taxon>Trematoda</taxon>
        <taxon>Digenea</taxon>
        <taxon>Strigeidida</taxon>
        <taxon>Schistosomatoidea</taxon>
        <taxon>Schistosomatidae</taxon>
        <taxon>Schistosoma</taxon>
    </lineage>
</organism>
<comment type="caution">
    <text evidence="3">The sequence shown here is derived from an EMBL/GenBank/DDBJ whole genome shotgun (WGS) entry which is preliminary data.</text>
</comment>
<keyword evidence="1" id="KW-1133">Transmembrane helix</keyword>
<name>A0A4Z2DKW0_SCHJA</name>
<reference evidence="3 4" key="1">
    <citation type="submission" date="2019-03" db="EMBL/GenBank/DDBJ databases">
        <title>An improved genome assembly of the fluke Schistosoma japonicum.</title>
        <authorList>
            <person name="Hu W."/>
            <person name="Luo F."/>
            <person name="Yin M."/>
            <person name="Mo X."/>
            <person name="Sun C."/>
            <person name="Wu Q."/>
            <person name="Zhu B."/>
            <person name="Xiang M."/>
            <person name="Wang J."/>
            <person name="Wang Y."/>
            <person name="Zhang T."/>
            <person name="Xu B."/>
            <person name="Zheng H."/>
            <person name="Feng Z."/>
        </authorList>
    </citation>
    <scope>NUCLEOTIDE SEQUENCE [LARGE SCALE GENOMIC DNA]</scope>
    <source>
        <strain evidence="3">HuSjv2</strain>
        <tissue evidence="3">Worms</tissue>
    </source>
</reference>
<evidence type="ECO:0000313" key="3">
    <source>
        <dbReference type="EMBL" id="TNN17099.1"/>
    </source>
</evidence>
<dbReference type="STRING" id="6182.A0A4Z2DKW0"/>
<feature type="domain" description="F5/8 type C" evidence="2">
    <location>
        <begin position="1495"/>
        <end position="1640"/>
    </location>
</feature>
<feature type="transmembrane region" description="Helical" evidence="1">
    <location>
        <begin position="6"/>
        <end position="25"/>
    </location>
</feature>
<evidence type="ECO:0000259" key="2">
    <source>
        <dbReference type="PROSITE" id="PS50022"/>
    </source>
</evidence>
<dbReference type="InterPro" id="IPR000421">
    <property type="entry name" value="FA58C"/>
</dbReference>
<proteinExistence type="predicted"/>
<dbReference type="EMBL" id="SKCS01000095">
    <property type="protein sequence ID" value="TNN17099.1"/>
    <property type="molecule type" value="Genomic_DNA"/>
</dbReference>
<dbReference type="OrthoDB" id="6255127at2759"/>